<proteinExistence type="predicted"/>
<evidence type="ECO:0000313" key="2">
    <source>
        <dbReference type="EMBL" id="KAK0573036.1"/>
    </source>
</evidence>
<comment type="caution">
    <text evidence="2">The sequence shown here is derived from an EMBL/GenBank/DDBJ whole genome shotgun (WGS) entry which is preliminary data.</text>
</comment>
<protein>
    <submittedName>
        <fullName evidence="2">Uncharacterized protein</fullName>
    </submittedName>
</protein>
<dbReference type="EMBL" id="JAUESC010000387">
    <property type="protein sequence ID" value="KAK0573036.1"/>
    <property type="molecule type" value="Genomic_DNA"/>
</dbReference>
<keyword evidence="3" id="KW-1185">Reference proteome</keyword>
<organism evidence="2 3">
    <name type="scientific">Acer saccharum</name>
    <name type="common">Sugar maple</name>
    <dbReference type="NCBI Taxonomy" id="4024"/>
    <lineage>
        <taxon>Eukaryota</taxon>
        <taxon>Viridiplantae</taxon>
        <taxon>Streptophyta</taxon>
        <taxon>Embryophyta</taxon>
        <taxon>Tracheophyta</taxon>
        <taxon>Spermatophyta</taxon>
        <taxon>Magnoliopsida</taxon>
        <taxon>eudicotyledons</taxon>
        <taxon>Gunneridae</taxon>
        <taxon>Pentapetalae</taxon>
        <taxon>rosids</taxon>
        <taxon>malvids</taxon>
        <taxon>Sapindales</taxon>
        <taxon>Sapindaceae</taxon>
        <taxon>Hippocastanoideae</taxon>
        <taxon>Acereae</taxon>
        <taxon>Acer</taxon>
    </lineage>
</organism>
<reference evidence="2" key="2">
    <citation type="submission" date="2023-06" db="EMBL/GenBank/DDBJ databases">
        <authorList>
            <person name="Swenson N.G."/>
            <person name="Wegrzyn J.L."/>
            <person name="Mcevoy S.L."/>
        </authorList>
    </citation>
    <scope>NUCLEOTIDE SEQUENCE</scope>
    <source>
        <strain evidence="2">NS2018</strain>
        <tissue evidence="2">Leaf</tissue>
    </source>
</reference>
<feature type="region of interest" description="Disordered" evidence="1">
    <location>
        <begin position="53"/>
        <end position="75"/>
    </location>
</feature>
<evidence type="ECO:0000313" key="3">
    <source>
        <dbReference type="Proteomes" id="UP001168877"/>
    </source>
</evidence>
<gene>
    <name evidence="2" type="ORF">LWI29_002111</name>
</gene>
<reference evidence="2" key="1">
    <citation type="journal article" date="2022" name="Plant J.">
        <title>Strategies of tolerance reflected in two North American maple genomes.</title>
        <authorList>
            <person name="McEvoy S.L."/>
            <person name="Sezen U.U."/>
            <person name="Trouern-Trend A."/>
            <person name="McMahon S.M."/>
            <person name="Schaberg P.G."/>
            <person name="Yang J."/>
            <person name="Wegrzyn J.L."/>
            <person name="Swenson N.G."/>
        </authorList>
    </citation>
    <scope>NUCLEOTIDE SEQUENCE</scope>
    <source>
        <strain evidence="2">NS2018</strain>
    </source>
</reference>
<dbReference type="Proteomes" id="UP001168877">
    <property type="component" value="Unassembled WGS sequence"/>
</dbReference>
<dbReference type="AlphaFoldDB" id="A0AA39RG98"/>
<sequence length="75" mass="8390">MGWKDCAGVGSQGFRLFTKDKTVKRRLKTWQSVVKKNAITFKSLEDKLARVEDNANSGGWSGTEREEGGEAKKQI</sequence>
<evidence type="ECO:0000256" key="1">
    <source>
        <dbReference type="SAM" id="MobiDB-lite"/>
    </source>
</evidence>
<accession>A0AA39RG98</accession>
<feature type="compositionally biased region" description="Basic and acidic residues" evidence="1">
    <location>
        <begin position="63"/>
        <end position="75"/>
    </location>
</feature>
<name>A0AA39RG98_ACESA</name>